<evidence type="ECO:0000256" key="8">
    <source>
        <dbReference type="ARBA" id="ARBA00022989"/>
    </source>
</evidence>
<keyword evidence="6" id="KW-0812">Transmembrane</keyword>
<dbReference type="InterPro" id="IPR002213">
    <property type="entry name" value="UDP_glucos_trans"/>
</dbReference>
<keyword evidence="4" id="KW-0328">Glycosyltransferase</keyword>
<comment type="subcellular location">
    <subcellularLocation>
        <location evidence="1">Membrane</location>
        <topology evidence="1">Single-pass membrane protein</topology>
    </subcellularLocation>
</comment>
<comment type="catalytic activity">
    <reaction evidence="10">
        <text>glucuronate acceptor + UDP-alpha-D-glucuronate = acceptor beta-D-glucuronoside + UDP + H(+)</text>
        <dbReference type="Rhea" id="RHEA:21032"/>
        <dbReference type="ChEBI" id="CHEBI:15378"/>
        <dbReference type="ChEBI" id="CHEBI:58052"/>
        <dbReference type="ChEBI" id="CHEBI:58223"/>
        <dbReference type="ChEBI" id="CHEBI:132367"/>
        <dbReference type="ChEBI" id="CHEBI:132368"/>
        <dbReference type="EC" id="2.4.1.17"/>
    </reaction>
</comment>
<evidence type="ECO:0000313" key="12">
    <source>
        <dbReference type="Proteomes" id="UP000005239"/>
    </source>
</evidence>
<dbReference type="OrthoDB" id="5835829at2759"/>
<dbReference type="Pfam" id="PF00201">
    <property type="entry name" value="UDPGT"/>
    <property type="match status" value="1"/>
</dbReference>
<dbReference type="Proteomes" id="UP000005239">
    <property type="component" value="Unassembled WGS sequence"/>
</dbReference>
<reference evidence="11" key="2">
    <citation type="submission" date="2022-06" db="UniProtKB">
        <authorList>
            <consortium name="EnsemblMetazoa"/>
        </authorList>
    </citation>
    <scope>IDENTIFICATION</scope>
    <source>
        <strain evidence="11">PS312</strain>
    </source>
</reference>
<dbReference type="GO" id="GO:0016020">
    <property type="term" value="C:membrane"/>
    <property type="evidence" value="ECO:0007669"/>
    <property type="project" value="UniProtKB-SubCell"/>
</dbReference>
<dbReference type="GO" id="GO:0008194">
    <property type="term" value="F:UDP-glycosyltransferase activity"/>
    <property type="evidence" value="ECO:0000318"/>
    <property type="project" value="GO_Central"/>
</dbReference>
<evidence type="ECO:0000256" key="1">
    <source>
        <dbReference type="ARBA" id="ARBA00004167"/>
    </source>
</evidence>
<dbReference type="CDD" id="cd03784">
    <property type="entry name" value="GT1_Gtf-like"/>
    <property type="match status" value="1"/>
</dbReference>
<evidence type="ECO:0000256" key="5">
    <source>
        <dbReference type="ARBA" id="ARBA00022679"/>
    </source>
</evidence>
<dbReference type="PANTHER" id="PTHR48043:SF23">
    <property type="entry name" value="UDP-GLUCURONOSYLTRANSFERASE"/>
    <property type="match status" value="1"/>
</dbReference>
<dbReference type="EC" id="2.4.1.17" evidence="3"/>
<dbReference type="FunFam" id="3.40.50.2000:FF:000038">
    <property type="entry name" value="UDP-GlucuronosylTransferase"/>
    <property type="match status" value="1"/>
</dbReference>
<comment type="similarity">
    <text evidence="2">Belongs to the UDP-glycosyltransferase family.</text>
</comment>
<keyword evidence="8" id="KW-1133">Transmembrane helix</keyword>
<gene>
    <name evidence="11" type="primary">WBGene00280209</name>
</gene>
<accession>A0A2A6CL79</accession>
<reference evidence="12" key="1">
    <citation type="journal article" date="2008" name="Nat. Genet.">
        <title>The Pristionchus pacificus genome provides a unique perspective on nematode lifestyle and parasitism.</title>
        <authorList>
            <person name="Dieterich C."/>
            <person name="Clifton S.W."/>
            <person name="Schuster L.N."/>
            <person name="Chinwalla A."/>
            <person name="Delehaunty K."/>
            <person name="Dinkelacker I."/>
            <person name="Fulton L."/>
            <person name="Fulton R."/>
            <person name="Godfrey J."/>
            <person name="Minx P."/>
            <person name="Mitreva M."/>
            <person name="Roeseler W."/>
            <person name="Tian H."/>
            <person name="Witte H."/>
            <person name="Yang S.P."/>
            <person name="Wilson R.K."/>
            <person name="Sommer R.J."/>
        </authorList>
    </citation>
    <scope>NUCLEOTIDE SEQUENCE [LARGE SCALE GENOMIC DNA]</scope>
    <source>
        <strain evidence="12">PS312</strain>
    </source>
</reference>
<dbReference type="InterPro" id="IPR050271">
    <property type="entry name" value="UDP-glycosyltransferase"/>
</dbReference>
<evidence type="ECO:0000256" key="3">
    <source>
        <dbReference type="ARBA" id="ARBA00012544"/>
    </source>
</evidence>
<dbReference type="PANTHER" id="PTHR48043">
    <property type="entry name" value="EG:EG0003.4 PROTEIN-RELATED"/>
    <property type="match status" value="1"/>
</dbReference>
<evidence type="ECO:0000256" key="10">
    <source>
        <dbReference type="ARBA" id="ARBA00047475"/>
    </source>
</evidence>
<dbReference type="SUPFAM" id="SSF53756">
    <property type="entry name" value="UDP-Glycosyltransferase/glycogen phosphorylase"/>
    <property type="match status" value="1"/>
</dbReference>
<evidence type="ECO:0000256" key="6">
    <source>
        <dbReference type="ARBA" id="ARBA00022692"/>
    </source>
</evidence>
<dbReference type="AlphaFoldDB" id="A0A2A6CL79"/>
<keyword evidence="7" id="KW-0732">Signal</keyword>
<dbReference type="EnsemblMetazoa" id="PPA41840.1">
    <property type="protein sequence ID" value="PPA41840.1"/>
    <property type="gene ID" value="WBGene00280209"/>
</dbReference>
<evidence type="ECO:0000313" key="11">
    <source>
        <dbReference type="EnsemblMetazoa" id="PPA41840.1"/>
    </source>
</evidence>
<keyword evidence="5" id="KW-0808">Transferase</keyword>
<sequence>MSIFSRFLAQLRKIFSSVCVPVPVELLLVFFTLKHLPLNFLSQMRLTLLFLTFLTFSANCYKILVYGPKFGHSMSSFLGSIADTLVDAGHDVTSLISIIDPEVSDGAKKSTKLFVAQSEATGKLYSDFTKAKADFLEMNLYDPIGAYFAGKFFSKLTATQCRAVLESTVLLEQLKNEMFDVMILENFDMCGVALTEIIKPKSFIGSSSHVAFGPQLEEFGIPAFPSFDPSLSTFRMNVHSIWDRFLNVYADLLVRWSYYYMRTEIDELFQERFGTAFPSVKLIATHSAYNFVNSEPLIDFATPTVAKTIYIGGIGIRKPKSLSSDWEKILALRDKTVLISFGSVCKSMFFPLEVKRAILETIRTLSEVTFIWKYEDEDEFTINEASKVENLVLTKWMPQSDILNHPKLTAFITHGGMGSTLEMARAGVPGIFVPIFVDQPRNAAMMEYNGLGKILNKFQVSNSTKFVETIKEVIGNMSYQEKARRISAMLRKKPHTPEELVVKHVEFAAEFGEATALRPQSHEMTWIEYNNVDIVLIGILLCLFILVVCMKIVLALTRKIGKAKKKIE</sequence>
<keyword evidence="12" id="KW-1185">Reference proteome</keyword>
<keyword evidence="9" id="KW-0472">Membrane</keyword>
<dbReference type="Gene3D" id="3.40.50.2000">
    <property type="entry name" value="Glycogen Phosphorylase B"/>
    <property type="match status" value="1"/>
</dbReference>
<proteinExistence type="inferred from homology"/>
<evidence type="ECO:0000256" key="4">
    <source>
        <dbReference type="ARBA" id="ARBA00022676"/>
    </source>
</evidence>
<evidence type="ECO:0000256" key="9">
    <source>
        <dbReference type="ARBA" id="ARBA00023136"/>
    </source>
</evidence>
<evidence type="ECO:0000256" key="7">
    <source>
        <dbReference type="ARBA" id="ARBA00022729"/>
    </source>
</evidence>
<name>A0A2A6CL79_PRIPA</name>
<accession>A0A8R1Z642</accession>
<protein>
    <recommendedName>
        <fullName evidence="3">glucuronosyltransferase</fullName>
        <ecNumber evidence="3">2.4.1.17</ecNumber>
    </recommendedName>
</protein>
<evidence type="ECO:0000256" key="2">
    <source>
        <dbReference type="ARBA" id="ARBA00009995"/>
    </source>
</evidence>
<organism evidence="11 12">
    <name type="scientific">Pristionchus pacificus</name>
    <name type="common">Parasitic nematode worm</name>
    <dbReference type="NCBI Taxonomy" id="54126"/>
    <lineage>
        <taxon>Eukaryota</taxon>
        <taxon>Metazoa</taxon>
        <taxon>Ecdysozoa</taxon>
        <taxon>Nematoda</taxon>
        <taxon>Chromadorea</taxon>
        <taxon>Rhabditida</taxon>
        <taxon>Rhabditina</taxon>
        <taxon>Diplogasteromorpha</taxon>
        <taxon>Diplogasteroidea</taxon>
        <taxon>Neodiplogasteridae</taxon>
        <taxon>Pristionchus</taxon>
    </lineage>
</organism>
<dbReference type="GO" id="GO:0015020">
    <property type="term" value="F:glucuronosyltransferase activity"/>
    <property type="evidence" value="ECO:0007669"/>
    <property type="project" value="UniProtKB-EC"/>
</dbReference>